<dbReference type="Proteomes" id="UP000307999">
    <property type="component" value="Unassembled WGS sequence"/>
</dbReference>
<dbReference type="InterPro" id="IPR021379">
    <property type="entry name" value="DUF3012"/>
</dbReference>
<evidence type="ECO:0000313" key="2">
    <source>
        <dbReference type="Proteomes" id="UP000307999"/>
    </source>
</evidence>
<accession>A0A4U1B6P4</accession>
<dbReference type="AlphaFoldDB" id="A0A4U1B6P4"/>
<keyword evidence="2" id="KW-1185">Reference proteome</keyword>
<evidence type="ECO:0000313" key="1">
    <source>
        <dbReference type="EMBL" id="TKB46195.1"/>
    </source>
</evidence>
<dbReference type="EMBL" id="SWDB01000010">
    <property type="protein sequence ID" value="TKB46195.1"/>
    <property type="molecule type" value="Genomic_DNA"/>
</dbReference>
<dbReference type="Pfam" id="PF11216">
    <property type="entry name" value="DUF3012"/>
    <property type="match status" value="1"/>
</dbReference>
<protein>
    <submittedName>
        <fullName evidence="1">DUF3012 domain-containing protein</fullName>
    </submittedName>
</protein>
<name>A0A4U1B6P4_9GAMM</name>
<reference evidence="1 2" key="1">
    <citation type="submission" date="2019-04" db="EMBL/GenBank/DDBJ databases">
        <title>Thalassotalea guangxiensis sp. nov., isolated from sediment of the coastal wetland.</title>
        <authorList>
            <person name="Zheng S."/>
            <person name="Zhang D."/>
        </authorList>
    </citation>
    <scope>NUCLEOTIDE SEQUENCE [LARGE SCALE GENOMIC DNA]</scope>
    <source>
        <strain evidence="1 2">ZS-4</strain>
    </source>
</reference>
<dbReference type="OrthoDB" id="5609437at2"/>
<comment type="caution">
    <text evidence="1">The sequence shown here is derived from an EMBL/GenBank/DDBJ whole genome shotgun (WGS) entry which is preliminary data.</text>
</comment>
<sequence length="72" mass="8453">MTEEENEKERERIRCETIESNPEVYAKELESMEYKVICEVGREEWCAEMDAKSKGDWSAKEAGAYAEYCVFD</sequence>
<organism evidence="1 2">
    <name type="scientific">Thalassotalea mangrovi</name>
    <dbReference type="NCBI Taxonomy" id="2572245"/>
    <lineage>
        <taxon>Bacteria</taxon>
        <taxon>Pseudomonadati</taxon>
        <taxon>Pseudomonadota</taxon>
        <taxon>Gammaproteobacteria</taxon>
        <taxon>Alteromonadales</taxon>
        <taxon>Colwelliaceae</taxon>
        <taxon>Thalassotalea</taxon>
    </lineage>
</organism>
<proteinExistence type="predicted"/>
<gene>
    <name evidence="1" type="ORF">E8M12_05675</name>
</gene>